<sequence precursor="true">MFQYSTAICLLCLVLPPAKADAILWYNGDSRGRSTNATINFESTNLGSANIYDDFVVDRPWMEIGAQNGPTIGAQPVPPRLPCRRLAVTVCSSRNS</sequence>
<dbReference type="EMBL" id="CP017641">
    <property type="protein sequence ID" value="APZ93204.1"/>
    <property type="molecule type" value="Genomic_DNA"/>
</dbReference>
<feature type="signal peptide" evidence="1">
    <location>
        <begin position="1"/>
        <end position="20"/>
    </location>
</feature>
<evidence type="ECO:0000256" key="1">
    <source>
        <dbReference type="SAM" id="SignalP"/>
    </source>
</evidence>
<protein>
    <submittedName>
        <fullName evidence="2">Uncharacterized protein</fullName>
    </submittedName>
</protein>
<proteinExistence type="predicted"/>
<name>A0A1P8WGN2_9PLAN</name>
<evidence type="ECO:0000313" key="2">
    <source>
        <dbReference type="EMBL" id="APZ93204.1"/>
    </source>
</evidence>
<organism evidence="2 3">
    <name type="scientific">Fuerstiella marisgermanici</name>
    <dbReference type="NCBI Taxonomy" id="1891926"/>
    <lineage>
        <taxon>Bacteria</taxon>
        <taxon>Pseudomonadati</taxon>
        <taxon>Planctomycetota</taxon>
        <taxon>Planctomycetia</taxon>
        <taxon>Planctomycetales</taxon>
        <taxon>Planctomycetaceae</taxon>
        <taxon>Fuerstiella</taxon>
    </lineage>
</organism>
<evidence type="ECO:0000313" key="3">
    <source>
        <dbReference type="Proteomes" id="UP000187735"/>
    </source>
</evidence>
<accession>A0A1P8WGN2</accession>
<feature type="chain" id="PRO_5012704329" evidence="1">
    <location>
        <begin position="21"/>
        <end position="96"/>
    </location>
</feature>
<reference evidence="2 3" key="1">
    <citation type="journal article" date="2016" name="Front. Microbiol.">
        <title>Fuerstia marisgermanicae gen. nov., sp. nov., an Unusual Member of the Phylum Planctomycetes from the German Wadden Sea.</title>
        <authorList>
            <person name="Kohn T."/>
            <person name="Heuer A."/>
            <person name="Jogler M."/>
            <person name="Vollmers J."/>
            <person name="Boedeker C."/>
            <person name="Bunk B."/>
            <person name="Rast P."/>
            <person name="Borchert D."/>
            <person name="Glockner I."/>
            <person name="Freese H.M."/>
            <person name="Klenk H.P."/>
            <person name="Overmann J."/>
            <person name="Kaster A.K."/>
            <person name="Rohde M."/>
            <person name="Wiegand S."/>
            <person name="Jogler C."/>
        </authorList>
    </citation>
    <scope>NUCLEOTIDE SEQUENCE [LARGE SCALE GENOMIC DNA]</scope>
    <source>
        <strain evidence="2 3">NH11</strain>
    </source>
</reference>
<keyword evidence="3" id="KW-1185">Reference proteome</keyword>
<dbReference type="STRING" id="1891926.Fuma_02821"/>
<dbReference type="KEGG" id="fmr:Fuma_02821"/>
<gene>
    <name evidence="2" type="ORF">Fuma_02821</name>
</gene>
<keyword evidence="1" id="KW-0732">Signal</keyword>
<dbReference type="Proteomes" id="UP000187735">
    <property type="component" value="Chromosome"/>
</dbReference>
<dbReference type="AlphaFoldDB" id="A0A1P8WGN2"/>